<proteinExistence type="predicted"/>
<dbReference type="GO" id="GO:0020037">
    <property type="term" value="F:heme binding"/>
    <property type="evidence" value="ECO:0007669"/>
    <property type="project" value="InterPro"/>
</dbReference>
<evidence type="ECO:0000256" key="5">
    <source>
        <dbReference type="ARBA" id="ARBA00023002"/>
    </source>
</evidence>
<keyword evidence="7" id="KW-0503">Monooxygenase</keyword>
<dbReference type="SUPFAM" id="SSF48264">
    <property type="entry name" value="Cytochrome P450"/>
    <property type="match status" value="1"/>
</dbReference>
<dbReference type="Gene3D" id="1.10.630.10">
    <property type="entry name" value="Cytochrome P450"/>
    <property type="match status" value="1"/>
</dbReference>
<evidence type="ECO:0000256" key="2">
    <source>
        <dbReference type="ARBA" id="ARBA00005179"/>
    </source>
</evidence>
<protein>
    <submittedName>
        <fullName evidence="9">Cytochrome protein</fullName>
    </submittedName>
</protein>
<comment type="pathway">
    <text evidence="2">Secondary metabolite biosynthesis.</text>
</comment>
<evidence type="ECO:0000313" key="9">
    <source>
        <dbReference type="EMBL" id="KAF2192569.1"/>
    </source>
</evidence>
<dbReference type="InterPro" id="IPR036396">
    <property type="entry name" value="Cyt_P450_sf"/>
</dbReference>
<evidence type="ECO:0000256" key="1">
    <source>
        <dbReference type="ARBA" id="ARBA00001971"/>
    </source>
</evidence>
<dbReference type="EMBL" id="ML994615">
    <property type="protein sequence ID" value="KAF2192569.1"/>
    <property type="molecule type" value="Genomic_DNA"/>
</dbReference>
<dbReference type="CDD" id="cd11051">
    <property type="entry name" value="CYP59-like"/>
    <property type="match status" value="1"/>
</dbReference>
<evidence type="ECO:0000256" key="8">
    <source>
        <dbReference type="PIRSR" id="PIRSR602401-1"/>
    </source>
</evidence>
<dbReference type="AlphaFoldDB" id="A0A6A6EP68"/>
<organism evidence="9 10">
    <name type="scientific">Zopfia rhizophila CBS 207.26</name>
    <dbReference type="NCBI Taxonomy" id="1314779"/>
    <lineage>
        <taxon>Eukaryota</taxon>
        <taxon>Fungi</taxon>
        <taxon>Dikarya</taxon>
        <taxon>Ascomycota</taxon>
        <taxon>Pezizomycotina</taxon>
        <taxon>Dothideomycetes</taxon>
        <taxon>Dothideomycetes incertae sedis</taxon>
        <taxon>Zopfiaceae</taxon>
        <taxon>Zopfia</taxon>
    </lineage>
</organism>
<feature type="binding site" description="axial binding residue" evidence="8">
    <location>
        <position position="418"/>
    </location>
    <ligand>
        <name>heme</name>
        <dbReference type="ChEBI" id="CHEBI:30413"/>
    </ligand>
    <ligandPart>
        <name>Fe</name>
        <dbReference type="ChEBI" id="CHEBI:18248"/>
    </ligandPart>
</feature>
<keyword evidence="4 8" id="KW-0479">Metal-binding</keyword>
<dbReference type="PANTHER" id="PTHR24305">
    <property type="entry name" value="CYTOCHROME P450"/>
    <property type="match status" value="1"/>
</dbReference>
<keyword evidence="3 8" id="KW-0349">Heme</keyword>
<dbReference type="PANTHER" id="PTHR24305:SF107">
    <property type="entry name" value="P450, PUTATIVE (EUROFUNG)-RELATED"/>
    <property type="match status" value="1"/>
</dbReference>
<evidence type="ECO:0000256" key="7">
    <source>
        <dbReference type="ARBA" id="ARBA00023033"/>
    </source>
</evidence>
<keyword evidence="5" id="KW-0560">Oxidoreductase</keyword>
<dbReference type="Proteomes" id="UP000800200">
    <property type="component" value="Unassembled WGS sequence"/>
</dbReference>
<dbReference type="PRINTS" id="PR00385">
    <property type="entry name" value="P450"/>
</dbReference>
<name>A0A6A6EP68_9PEZI</name>
<accession>A0A6A6EP68</accession>
<dbReference type="PRINTS" id="PR00463">
    <property type="entry name" value="EP450I"/>
</dbReference>
<evidence type="ECO:0000256" key="6">
    <source>
        <dbReference type="ARBA" id="ARBA00023004"/>
    </source>
</evidence>
<evidence type="ECO:0000256" key="3">
    <source>
        <dbReference type="ARBA" id="ARBA00022617"/>
    </source>
</evidence>
<dbReference type="InterPro" id="IPR001128">
    <property type="entry name" value="Cyt_P450"/>
</dbReference>
<comment type="cofactor">
    <cofactor evidence="1 8">
        <name>heme</name>
        <dbReference type="ChEBI" id="CHEBI:30413"/>
    </cofactor>
</comment>
<dbReference type="Pfam" id="PF00067">
    <property type="entry name" value="p450"/>
    <property type="match status" value="1"/>
</dbReference>
<keyword evidence="6 8" id="KW-0408">Iron</keyword>
<evidence type="ECO:0000313" key="10">
    <source>
        <dbReference type="Proteomes" id="UP000800200"/>
    </source>
</evidence>
<gene>
    <name evidence="9" type="ORF">K469DRAFT_554460</name>
</gene>
<dbReference type="OrthoDB" id="10029320at2759"/>
<evidence type="ECO:0000256" key="4">
    <source>
        <dbReference type="ARBA" id="ARBA00022723"/>
    </source>
</evidence>
<dbReference type="InterPro" id="IPR050121">
    <property type="entry name" value="Cytochrome_P450_monoxygenase"/>
</dbReference>
<sequence length="499" mass="57160">MGKCVSKLPKRVHPHAFPHYLTKDYDLPPVFYVDVHPVNAPMMVILDPETAQEVSANSGLPKHPNISDFIAPLAGKENLVTMEGSLWKKWRSIFNPGFSTSHLMAQIPTIVSCAQEFVRILDKHAARKDVFRLEEEATKVTIDVIGKVVCDHDFNSLTTDNEFVELMRKSLSWMPDSQSLDPFHRWHPLRPFAWKYYKSRMDSYVAKVLDKRFSTGDANQPRKLKNKSSIDLALETYFKECGEDVDSKTAKMNTEFRSYAINNLEILLFAGHDTTASTICYCYHMLSQNPDKLQKIRQEIDEVFGPETSAAEQLKQKPHLINNCEFTLAVVRETLRLWAPASTVRLGQKDYFVKDPITGNMLPTEDVLVWPVAISIHRDARFWGEDVHKFRPERFLMENADKLTPHAYRPFEKGPRNCIGQELALLEMKVILVLTVREFDVKAAYNELDALSKDGSMWASEKSQKKGPQKCFDDDAYQILLAAAKPREGLPARVIRRDR</sequence>
<reference evidence="9" key="1">
    <citation type="journal article" date="2020" name="Stud. Mycol.">
        <title>101 Dothideomycetes genomes: a test case for predicting lifestyles and emergence of pathogens.</title>
        <authorList>
            <person name="Haridas S."/>
            <person name="Albert R."/>
            <person name="Binder M."/>
            <person name="Bloem J."/>
            <person name="Labutti K."/>
            <person name="Salamov A."/>
            <person name="Andreopoulos B."/>
            <person name="Baker S."/>
            <person name="Barry K."/>
            <person name="Bills G."/>
            <person name="Bluhm B."/>
            <person name="Cannon C."/>
            <person name="Castanera R."/>
            <person name="Culley D."/>
            <person name="Daum C."/>
            <person name="Ezra D."/>
            <person name="Gonzalez J."/>
            <person name="Henrissat B."/>
            <person name="Kuo A."/>
            <person name="Liang C."/>
            <person name="Lipzen A."/>
            <person name="Lutzoni F."/>
            <person name="Magnuson J."/>
            <person name="Mondo S."/>
            <person name="Nolan M."/>
            <person name="Ohm R."/>
            <person name="Pangilinan J."/>
            <person name="Park H.-J."/>
            <person name="Ramirez L."/>
            <person name="Alfaro M."/>
            <person name="Sun H."/>
            <person name="Tritt A."/>
            <person name="Yoshinaga Y."/>
            <person name="Zwiers L.-H."/>
            <person name="Turgeon B."/>
            <person name="Goodwin S."/>
            <person name="Spatafora J."/>
            <person name="Crous P."/>
            <person name="Grigoriev I."/>
        </authorList>
    </citation>
    <scope>NUCLEOTIDE SEQUENCE</scope>
    <source>
        <strain evidence="9">CBS 207.26</strain>
    </source>
</reference>
<keyword evidence="10" id="KW-1185">Reference proteome</keyword>
<dbReference type="GO" id="GO:0005506">
    <property type="term" value="F:iron ion binding"/>
    <property type="evidence" value="ECO:0007669"/>
    <property type="project" value="InterPro"/>
</dbReference>
<dbReference type="GO" id="GO:0016705">
    <property type="term" value="F:oxidoreductase activity, acting on paired donors, with incorporation or reduction of molecular oxygen"/>
    <property type="evidence" value="ECO:0007669"/>
    <property type="project" value="InterPro"/>
</dbReference>
<dbReference type="InterPro" id="IPR002401">
    <property type="entry name" value="Cyt_P450_E_grp-I"/>
</dbReference>
<dbReference type="GO" id="GO:0004497">
    <property type="term" value="F:monooxygenase activity"/>
    <property type="evidence" value="ECO:0007669"/>
    <property type="project" value="UniProtKB-KW"/>
</dbReference>